<dbReference type="Pfam" id="PF21260">
    <property type="entry name" value="Laman-like_dom"/>
    <property type="match status" value="1"/>
</dbReference>
<dbReference type="EMBL" id="OC901547">
    <property type="protein sequence ID" value="CAD7649320.1"/>
    <property type="molecule type" value="Genomic_DNA"/>
</dbReference>
<dbReference type="GO" id="GO:0005975">
    <property type="term" value="P:carbohydrate metabolic process"/>
    <property type="evidence" value="ECO:0007669"/>
    <property type="project" value="InterPro"/>
</dbReference>
<dbReference type="AlphaFoldDB" id="A0A7R9LWP9"/>
<keyword evidence="3" id="KW-1185">Reference proteome</keyword>
<feature type="non-terminal residue" evidence="2">
    <location>
        <position position="1"/>
    </location>
</feature>
<gene>
    <name evidence="2" type="ORF">OSB1V03_LOCUS22332</name>
</gene>
<dbReference type="InterPro" id="IPR013780">
    <property type="entry name" value="Glyco_hydro_b"/>
</dbReference>
<dbReference type="SUPFAM" id="SSF74650">
    <property type="entry name" value="Galactose mutarotase-like"/>
    <property type="match status" value="1"/>
</dbReference>
<evidence type="ECO:0000313" key="3">
    <source>
        <dbReference type="Proteomes" id="UP000759131"/>
    </source>
</evidence>
<dbReference type="Proteomes" id="UP000759131">
    <property type="component" value="Unassembled WGS sequence"/>
</dbReference>
<dbReference type="GO" id="GO:0005764">
    <property type="term" value="C:lysosome"/>
    <property type="evidence" value="ECO:0007669"/>
    <property type="project" value="TreeGrafter"/>
</dbReference>
<name>A0A7R9LWP9_9ACAR</name>
<reference evidence="2" key="1">
    <citation type="submission" date="2020-11" db="EMBL/GenBank/DDBJ databases">
        <authorList>
            <person name="Tran Van P."/>
        </authorList>
    </citation>
    <scope>NUCLEOTIDE SEQUENCE</scope>
</reference>
<dbReference type="InterPro" id="IPR050843">
    <property type="entry name" value="Glycosyl_Hydrlase_38"/>
</dbReference>
<organism evidence="2">
    <name type="scientific">Medioppia subpectinata</name>
    <dbReference type="NCBI Taxonomy" id="1979941"/>
    <lineage>
        <taxon>Eukaryota</taxon>
        <taxon>Metazoa</taxon>
        <taxon>Ecdysozoa</taxon>
        <taxon>Arthropoda</taxon>
        <taxon>Chelicerata</taxon>
        <taxon>Arachnida</taxon>
        <taxon>Acari</taxon>
        <taxon>Acariformes</taxon>
        <taxon>Sarcoptiformes</taxon>
        <taxon>Oribatida</taxon>
        <taxon>Brachypylina</taxon>
        <taxon>Oppioidea</taxon>
        <taxon>Oppiidae</taxon>
        <taxon>Medioppia</taxon>
    </lineage>
</organism>
<dbReference type="PANTHER" id="PTHR11607">
    <property type="entry name" value="ALPHA-MANNOSIDASE"/>
    <property type="match status" value="1"/>
</dbReference>
<dbReference type="PANTHER" id="PTHR11607:SF3">
    <property type="entry name" value="LYSOSOMAL ALPHA-MANNOSIDASE"/>
    <property type="match status" value="1"/>
</dbReference>
<feature type="domain" description="Lysosomal alpha-mannosidase-like central" evidence="1">
    <location>
        <begin position="56"/>
        <end position="97"/>
    </location>
</feature>
<dbReference type="InterPro" id="IPR048534">
    <property type="entry name" value="Man2a1-like_dom"/>
</dbReference>
<sequence>CNQLNVSECAITERIDYESDAAVIIYNPLAHPVQHYIRLPVRDFRYRVRDASGGLIQTQIVPITAKIMSLPERNSMAVSELLFLAILPPLGYSSFMIDRITNDYQSIITSQESQITDGSTSSGDVILENGRISIKIDGKTGLLKQIGLKNGQLVPFKQNFFYYQGEDRFRGEKPSGAYAFNPSHHIPHEVSNAATFK</sequence>
<proteinExistence type="predicted"/>
<evidence type="ECO:0000259" key="1">
    <source>
        <dbReference type="Pfam" id="PF21260"/>
    </source>
</evidence>
<dbReference type="GO" id="GO:0030246">
    <property type="term" value="F:carbohydrate binding"/>
    <property type="evidence" value="ECO:0007669"/>
    <property type="project" value="InterPro"/>
</dbReference>
<evidence type="ECO:0000313" key="2">
    <source>
        <dbReference type="EMBL" id="CAD7649320.1"/>
    </source>
</evidence>
<dbReference type="FunFam" id="2.60.40.1180:FF:000018">
    <property type="entry name" value="Alpha-mannosidase"/>
    <property type="match status" value="1"/>
</dbReference>
<protein>
    <recommendedName>
        <fullName evidence="1">Lysosomal alpha-mannosidase-like central domain-containing protein</fullName>
    </recommendedName>
</protein>
<dbReference type="InterPro" id="IPR011013">
    <property type="entry name" value="Gal_mutarotase_sf_dom"/>
</dbReference>
<dbReference type="Gene3D" id="2.70.98.30">
    <property type="entry name" value="Golgi alpha-mannosidase II, domain 4"/>
    <property type="match status" value="1"/>
</dbReference>
<feature type="non-terminal residue" evidence="2">
    <location>
        <position position="197"/>
    </location>
</feature>
<dbReference type="Gene3D" id="2.60.40.1180">
    <property type="entry name" value="Golgi alpha-mannosidase II"/>
    <property type="match status" value="1"/>
</dbReference>
<dbReference type="GO" id="GO:0004559">
    <property type="term" value="F:alpha-mannosidase activity"/>
    <property type="evidence" value="ECO:0007669"/>
    <property type="project" value="TreeGrafter"/>
</dbReference>
<dbReference type="EMBL" id="CAJPIZ010046972">
    <property type="protein sequence ID" value="CAG2122386.1"/>
    <property type="molecule type" value="Genomic_DNA"/>
</dbReference>
<dbReference type="OrthoDB" id="2016903at2759"/>
<accession>A0A7R9LWP9</accession>